<accession>A0A6A6ZQ97</accession>
<sequence length="235" mass="25552">MELAIDTRPMYPFFHRGKASKASLCLEVVACPSRPRCARLSHDFLCIDLLNTAFDLRYSKMLPTAPVILFALLSSVSARPSLQRRGLPGGVFTCTGIDFSGNCQWIAPTDDCHDDGVVVGQANGIMSLGPDEDGSCTTYDKPGCKGNVIQEFVFPGLKDIGLDFASFNCKADVKPTGNHNATNTANSNSNSMLRSRDRSLHVFARNIELEEREPENKTSFVQEVGNLVKGVFGGV</sequence>
<protein>
    <submittedName>
        <fullName evidence="1">Uncharacterized protein</fullName>
    </submittedName>
</protein>
<proteinExistence type="predicted"/>
<dbReference type="EMBL" id="MU006232">
    <property type="protein sequence ID" value="KAF2823281.1"/>
    <property type="molecule type" value="Genomic_DNA"/>
</dbReference>
<evidence type="ECO:0000313" key="1">
    <source>
        <dbReference type="EMBL" id="KAF2823281.1"/>
    </source>
</evidence>
<dbReference type="OrthoDB" id="2910287at2759"/>
<keyword evidence="2" id="KW-1185">Reference proteome</keyword>
<reference evidence="1" key="1">
    <citation type="journal article" date="2020" name="Stud. Mycol.">
        <title>101 Dothideomycetes genomes: a test case for predicting lifestyles and emergence of pathogens.</title>
        <authorList>
            <person name="Haridas S."/>
            <person name="Albert R."/>
            <person name="Binder M."/>
            <person name="Bloem J."/>
            <person name="Labutti K."/>
            <person name="Salamov A."/>
            <person name="Andreopoulos B."/>
            <person name="Baker S."/>
            <person name="Barry K."/>
            <person name="Bills G."/>
            <person name="Bluhm B."/>
            <person name="Cannon C."/>
            <person name="Castanera R."/>
            <person name="Culley D."/>
            <person name="Daum C."/>
            <person name="Ezra D."/>
            <person name="Gonzalez J."/>
            <person name="Henrissat B."/>
            <person name="Kuo A."/>
            <person name="Liang C."/>
            <person name="Lipzen A."/>
            <person name="Lutzoni F."/>
            <person name="Magnuson J."/>
            <person name="Mondo S."/>
            <person name="Nolan M."/>
            <person name="Ohm R."/>
            <person name="Pangilinan J."/>
            <person name="Park H.-J."/>
            <person name="Ramirez L."/>
            <person name="Alfaro M."/>
            <person name="Sun H."/>
            <person name="Tritt A."/>
            <person name="Yoshinaga Y."/>
            <person name="Zwiers L.-H."/>
            <person name="Turgeon B."/>
            <person name="Goodwin S."/>
            <person name="Spatafora J."/>
            <person name="Crous P."/>
            <person name="Grigoriev I."/>
        </authorList>
    </citation>
    <scope>NUCLEOTIDE SEQUENCE</scope>
    <source>
        <strain evidence="1">CBS 113818</strain>
    </source>
</reference>
<evidence type="ECO:0000313" key="2">
    <source>
        <dbReference type="Proteomes" id="UP000799424"/>
    </source>
</evidence>
<gene>
    <name evidence="1" type="ORF">CC86DRAFT_457694</name>
</gene>
<dbReference type="AlphaFoldDB" id="A0A6A6ZQ97"/>
<dbReference type="Proteomes" id="UP000799424">
    <property type="component" value="Unassembled WGS sequence"/>
</dbReference>
<name>A0A6A6ZQ97_9PLEO</name>
<organism evidence="1 2">
    <name type="scientific">Ophiobolus disseminans</name>
    <dbReference type="NCBI Taxonomy" id="1469910"/>
    <lineage>
        <taxon>Eukaryota</taxon>
        <taxon>Fungi</taxon>
        <taxon>Dikarya</taxon>
        <taxon>Ascomycota</taxon>
        <taxon>Pezizomycotina</taxon>
        <taxon>Dothideomycetes</taxon>
        <taxon>Pleosporomycetidae</taxon>
        <taxon>Pleosporales</taxon>
        <taxon>Pleosporineae</taxon>
        <taxon>Phaeosphaeriaceae</taxon>
        <taxon>Ophiobolus</taxon>
    </lineage>
</organism>